<sequence>MESTLAQAGTWTYFLGSYAYYLPFVLTSIWAPIALFDLSQKKDISNMKSYIWSFVILLIPMFGGGIYLLSSEATFEKRFRFTAVFGGLGVLLLVWVLSLISQI</sequence>
<comment type="caution">
    <text evidence="2">The sequence shown here is derived from an EMBL/GenBank/DDBJ whole genome shotgun (WGS) entry which is preliminary data.</text>
</comment>
<proteinExistence type="predicted"/>
<feature type="transmembrane region" description="Helical" evidence="1">
    <location>
        <begin position="50"/>
        <end position="69"/>
    </location>
</feature>
<reference evidence="2" key="1">
    <citation type="journal article" date="2019" name="PLoS Negl. Trop. Dis.">
        <title>Revisiting the worldwide diversity of Leptospira species in the environment.</title>
        <authorList>
            <person name="Vincent A.T."/>
            <person name="Schiettekatte O."/>
            <person name="Bourhy P."/>
            <person name="Veyrier F.J."/>
            <person name="Picardeau M."/>
        </authorList>
    </citation>
    <scope>NUCLEOTIDE SEQUENCE [LARGE SCALE GENOMIC DNA]</scope>
    <source>
        <strain evidence="2">201702476</strain>
    </source>
</reference>
<keyword evidence="1" id="KW-0812">Transmembrane</keyword>
<dbReference type="RefSeq" id="WP_135622030.1">
    <property type="nucleotide sequence ID" value="NZ_RQGD01000010.1"/>
</dbReference>
<dbReference type="EMBL" id="RQGD01000010">
    <property type="protein sequence ID" value="TGL62279.1"/>
    <property type="molecule type" value="Genomic_DNA"/>
</dbReference>
<accession>A0A4R9K7I1</accession>
<keyword evidence="3" id="KW-1185">Reference proteome</keyword>
<keyword evidence="1" id="KW-1133">Transmembrane helix</keyword>
<dbReference type="Proteomes" id="UP000297693">
    <property type="component" value="Unassembled WGS sequence"/>
</dbReference>
<organism evidence="2 3">
    <name type="scientific">Leptospira ognonensis</name>
    <dbReference type="NCBI Taxonomy" id="2484945"/>
    <lineage>
        <taxon>Bacteria</taxon>
        <taxon>Pseudomonadati</taxon>
        <taxon>Spirochaetota</taxon>
        <taxon>Spirochaetia</taxon>
        <taxon>Leptospirales</taxon>
        <taxon>Leptospiraceae</taxon>
        <taxon>Leptospira</taxon>
    </lineage>
</organism>
<dbReference type="AlphaFoldDB" id="A0A4R9K7I1"/>
<protein>
    <submittedName>
        <fullName evidence="2">Phospholipase</fullName>
    </submittedName>
</protein>
<evidence type="ECO:0000313" key="2">
    <source>
        <dbReference type="EMBL" id="TGL62279.1"/>
    </source>
</evidence>
<evidence type="ECO:0000313" key="3">
    <source>
        <dbReference type="Proteomes" id="UP000297693"/>
    </source>
</evidence>
<feature type="transmembrane region" description="Helical" evidence="1">
    <location>
        <begin position="81"/>
        <end position="100"/>
    </location>
</feature>
<keyword evidence="1" id="KW-0472">Membrane</keyword>
<gene>
    <name evidence="2" type="ORF">EHQ58_03500</name>
</gene>
<feature type="transmembrane region" description="Helical" evidence="1">
    <location>
        <begin position="20"/>
        <end position="38"/>
    </location>
</feature>
<evidence type="ECO:0000256" key="1">
    <source>
        <dbReference type="SAM" id="Phobius"/>
    </source>
</evidence>
<name>A0A4R9K7I1_9LEPT</name>
<dbReference type="OrthoDB" id="330636at2"/>